<feature type="transmembrane region" description="Helical" evidence="7">
    <location>
        <begin position="16"/>
        <end position="36"/>
    </location>
</feature>
<comment type="caution">
    <text evidence="9">The sequence shown here is derived from an EMBL/GenBank/DDBJ whole genome shotgun (WGS) entry which is preliminary data.</text>
</comment>
<evidence type="ECO:0000256" key="5">
    <source>
        <dbReference type="ARBA" id="ARBA00022989"/>
    </source>
</evidence>
<feature type="transmembrane region" description="Helical" evidence="7">
    <location>
        <begin position="175"/>
        <end position="193"/>
    </location>
</feature>
<accession>A0A841HUS6</accession>
<comment type="similarity">
    <text evidence="2 7">Belongs to the DedA family.</text>
</comment>
<proteinExistence type="inferred from homology"/>
<feature type="domain" description="VTT" evidence="8">
    <location>
        <begin position="35"/>
        <end position="161"/>
    </location>
</feature>
<dbReference type="Proteomes" id="UP000569951">
    <property type="component" value="Unassembled WGS sequence"/>
</dbReference>
<keyword evidence="4 7" id="KW-0812">Transmembrane</keyword>
<keyword evidence="5 7" id="KW-1133">Transmembrane helix</keyword>
<evidence type="ECO:0000259" key="8">
    <source>
        <dbReference type="Pfam" id="PF09335"/>
    </source>
</evidence>
<protein>
    <submittedName>
        <fullName evidence="9">Membrane-associated protein</fullName>
    </submittedName>
</protein>
<sequence>MFEVESLQHLLRTGSYLALLGIVFAETGLLVGFFLPGDSLLLVAGIMSAVEGGLNIWGVMACCVLAAIVGDTVGYLIGRRFGPAIFNRPESRFFKPEHVQRSYVFFQKHGGKTIILARFVPFVRTFAPTIAGVSGMHYPTFLAYNVIGAVLWGAGVPLVGYLIGNTIPATTVDKYILLMVAVVVGLSLLPVLLEAWKLRKKAA</sequence>
<keyword evidence="6 7" id="KW-0472">Membrane</keyword>
<gene>
    <name evidence="9" type="ORF">HNR42_000635</name>
</gene>
<dbReference type="PANTHER" id="PTHR30353:SF0">
    <property type="entry name" value="TRANSMEMBRANE PROTEIN"/>
    <property type="match status" value="1"/>
</dbReference>
<evidence type="ECO:0000256" key="2">
    <source>
        <dbReference type="ARBA" id="ARBA00010792"/>
    </source>
</evidence>
<evidence type="ECO:0000313" key="10">
    <source>
        <dbReference type="Proteomes" id="UP000569951"/>
    </source>
</evidence>
<name>A0A841HUS6_9DEIO</name>
<evidence type="ECO:0000256" key="1">
    <source>
        <dbReference type="ARBA" id="ARBA00004651"/>
    </source>
</evidence>
<keyword evidence="10" id="KW-1185">Reference proteome</keyword>
<organism evidence="9 10">
    <name type="scientific">Deinobacterium chartae</name>
    <dbReference type="NCBI Taxonomy" id="521158"/>
    <lineage>
        <taxon>Bacteria</taxon>
        <taxon>Thermotogati</taxon>
        <taxon>Deinococcota</taxon>
        <taxon>Deinococci</taxon>
        <taxon>Deinococcales</taxon>
        <taxon>Deinococcaceae</taxon>
        <taxon>Deinobacterium</taxon>
    </lineage>
</organism>
<feature type="transmembrane region" description="Helical" evidence="7">
    <location>
        <begin position="56"/>
        <end position="78"/>
    </location>
</feature>
<dbReference type="RefSeq" id="WP_183984431.1">
    <property type="nucleotide sequence ID" value="NZ_JACHHG010000002.1"/>
</dbReference>
<evidence type="ECO:0000256" key="3">
    <source>
        <dbReference type="ARBA" id="ARBA00022475"/>
    </source>
</evidence>
<dbReference type="GO" id="GO:0005886">
    <property type="term" value="C:plasma membrane"/>
    <property type="evidence" value="ECO:0007669"/>
    <property type="project" value="UniProtKB-SubCell"/>
</dbReference>
<evidence type="ECO:0000313" key="9">
    <source>
        <dbReference type="EMBL" id="MBB6097221.1"/>
    </source>
</evidence>
<evidence type="ECO:0000256" key="4">
    <source>
        <dbReference type="ARBA" id="ARBA00022692"/>
    </source>
</evidence>
<dbReference type="EMBL" id="JACHHG010000002">
    <property type="protein sequence ID" value="MBB6097221.1"/>
    <property type="molecule type" value="Genomic_DNA"/>
</dbReference>
<reference evidence="9 10" key="1">
    <citation type="submission" date="2020-08" db="EMBL/GenBank/DDBJ databases">
        <title>Genomic Encyclopedia of Type Strains, Phase IV (KMG-IV): sequencing the most valuable type-strain genomes for metagenomic binning, comparative biology and taxonomic classification.</title>
        <authorList>
            <person name="Goeker M."/>
        </authorList>
    </citation>
    <scope>NUCLEOTIDE SEQUENCE [LARGE SCALE GENOMIC DNA]</scope>
    <source>
        <strain evidence="9 10">DSM 21458</strain>
    </source>
</reference>
<dbReference type="Pfam" id="PF09335">
    <property type="entry name" value="VTT_dom"/>
    <property type="match status" value="1"/>
</dbReference>
<comment type="subcellular location">
    <subcellularLocation>
        <location evidence="1 7">Cell membrane</location>
        <topology evidence="1 7">Multi-pass membrane protein</topology>
    </subcellularLocation>
</comment>
<dbReference type="InterPro" id="IPR032818">
    <property type="entry name" value="DedA-like"/>
</dbReference>
<keyword evidence="3 7" id="KW-1003">Cell membrane</keyword>
<dbReference type="PANTHER" id="PTHR30353">
    <property type="entry name" value="INNER MEMBRANE PROTEIN DEDA-RELATED"/>
    <property type="match status" value="1"/>
</dbReference>
<dbReference type="InterPro" id="IPR032816">
    <property type="entry name" value="VTT_dom"/>
</dbReference>
<evidence type="ECO:0000256" key="6">
    <source>
        <dbReference type="ARBA" id="ARBA00023136"/>
    </source>
</evidence>
<dbReference type="AlphaFoldDB" id="A0A841HUS6"/>
<evidence type="ECO:0000256" key="7">
    <source>
        <dbReference type="RuleBase" id="RU367016"/>
    </source>
</evidence>
<feature type="transmembrane region" description="Helical" evidence="7">
    <location>
        <begin position="141"/>
        <end position="163"/>
    </location>
</feature>